<protein>
    <submittedName>
        <fullName evidence="5">Tetratricopeptide repeat protein</fullName>
    </submittedName>
</protein>
<organism evidence="5 6">
    <name type="scientific">Clostridium aminobutyricum</name>
    <dbReference type="NCBI Taxonomy" id="33953"/>
    <lineage>
        <taxon>Bacteria</taxon>
        <taxon>Bacillati</taxon>
        <taxon>Bacillota</taxon>
        <taxon>Clostridia</taxon>
        <taxon>Eubacteriales</taxon>
        <taxon>Clostridiaceae</taxon>
        <taxon>Clostridium</taxon>
    </lineage>
</organism>
<feature type="compositionally biased region" description="Basic and acidic residues" evidence="4">
    <location>
        <begin position="1"/>
        <end position="19"/>
    </location>
</feature>
<dbReference type="PROSITE" id="PS50005">
    <property type="entry name" value="TPR"/>
    <property type="match status" value="1"/>
</dbReference>
<reference evidence="5" key="1">
    <citation type="submission" date="2021-02" db="EMBL/GenBank/DDBJ databases">
        <title>Abyssanaerobacter marinus gen.nov., sp., nov, anaerobic bacterium isolated from the Onnuri vent field of Indian Ocean and suggestion of Mogibacteriaceae fam. nov., and proposal of reclassification of ambiguous this family's genus member.</title>
        <authorList>
            <person name="Kim Y.J."/>
            <person name="Yang J.-A."/>
        </authorList>
    </citation>
    <scope>NUCLEOTIDE SEQUENCE</scope>
    <source>
        <strain evidence="5">DSM 2634</strain>
    </source>
</reference>
<comment type="caution">
    <text evidence="5">The sequence shown here is derived from an EMBL/GenBank/DDBJ whole genome shotgun (WGS) entry which is preliminary data.</text>
</comment>
<keyword evidence="1" id="KW-0677">Repeat</keyword>
<keyword evidence="6" id="KW-1185">Reference proteome</keyword>
<name>A0A939DA61_CLOAM</name>
<dbReference type="SUPFAM" id="SSF48452">
    <property type="entry name" value="TPR-like"/>
    <property type="match status" value="1"/>
</dbReference>
<dbReference type="RefSeq" id="WP_206583067.1">
    <property type="nucleotide sequence ID" value="NZ_JAFJZZ010000007.1"/>
</dbReference>
<accession>A0A939DA61</accession>
<dbReference type="AlphaFoldDB" id="A0A939DA61"/>
<keyword evidence="2 3" id="KW-0802">TPR repeat</keyword>
<dbReference type="InterPro" id="IPR051012">
    <property type="entry name" value="CellSynth/LPSAsmb/PSIAsmb"/>
</dbReference>
<feature type="repeat" description="TPR" evidence="3">
    <location>
        <begin position="299"/>
        <end position="332"/>
    </location>
</feature>
<dbReference type="Proteomes" id="UP000664545">
    <property type="component" value="Unassembled WGS sequence"/>
</dbReference>
<dbReference type="PANTHER" id="PTHR45586:SF1">
    <property type="entry name" value="LIPOPOLYSACCHARIDE ASSEMBLY PROTEIN B"/>
    <property type="match status" value="1"/>
</dbReference>
<dbReference type="EMBL" id="JAFJZZ010000007">
    <property type="protein sequence ID" value="MBN7774229.1"/>
    <property type="molecule type" value="Genomic_DNA"/>
</dbReference>
<dbReference type="Pfam" id="PF13431">
    <property type="entry name" value="TPR_17"/>
    <property type="match status" value="1"/>
</dbReference>
<dbReference type="Gene3D" id="1.25.40.10">
    <property type="entry name" value="Tetratricopeptide repeat domain"/>
    <property type="match status" value="2"/>
</dbReference>
<evidence type="ECO:0000256" key="4">
    <source>
        <dbReference type="SAM" id="MobiDB-lite"/>
    </source>
</evidence>
<dbReference type="InterPro" id="IPR011990">
    <property type="entry name" value="TPR-like_helical_dom_sf"/>
</dbReference>
<evidence type="ECO:0000313" key="5">
    <source>
        <dbReference type="EMBL" id="MBN7774229.1"/>
    </source>
</evidence>
<proteinExistence type="predicted"/>
<evidence type="ECO:0000313" key="6">
    <source>
        <dbReference type="Proteomes" id="UP000664545"/>
    </source>
</evidence>
<dbReference type="SMART" id="SM00028">
    <property type="entry name" value="TPR"/>
    <property type="match status" value="2"/>
</dbReference>
<sequence>MKKLKDTRNKEQEAAEPKRNTLLSKMGLDNPVNRSDSETDIRKRPDRVGLYLKKYGSNFVFDEFSDAFLEKTGTKDLMKGVPIPLRQEDLEAFQGGEGLSTLHIAENMAWIMGIDPKFKYTEHYIAFLLKLYNYKIYEGILKEGRDAAEKEDFDSACIHFRATLCMKPDYLHGMYSYARVCREMYLKSTDEEYIGRFKAESIDYFELITEEHPNFAQAYYYLGYAYINMGLYTKAELAWKNFIDKSHNSQDRKEIKERMKQIADPIMIEKGCNDVMAGRYEYGLAILEPFLKTQFKTWWPLSYYLGVAHLALGDKKEAVTSFKRVLTINGSHLESMQALADIYASDGDRDNEVKYRKKIELVQENLKSSFS</sequence>
<feature type="region of interest" description="Disordered" evidence="4">
    <location>
        <begin position="1"/>
        <end position="40"/>
    </location>
</feature>
<dbReference type="PANTHER" id="PTHR45586">
    <property type="entry name" value="TPR REPEAT-CONTAINING PROTEIN PA4667"/>
    <property type="match status" value="1"/>
</dbReference>
<dbReference type="InterPro" id="IPR019734">
    <property type="entry name" value="TPR_rpt"/>
</dbReference>
<evidence type="ECO:0000256" key="3">
    <source>
        <dbReference type="PROSITE-ProRule" id="PRU00339"/>
    </source>
</evidence>
<evidence type="ECO:0000256" key="2">
    <source>
        <dbReference type="ARBA" id="ARBA00022803"/>
    </source>
</evidence>
<evidence type="ECO:0000256" key="1">
    <source>
        <dbReference type="ARBA" id="ARBA00022737"/>
    </source>
</evidence>
<dbReference type="Pfam" id="PF13181">
    <property type="entry name" value="TPR_8"/>
    <property type="match status" value="1"/>
</dbReference>
<gene>
    <name evidence="5" type="ORF">JYB65_12765</name>
</gene>